<feature type="transmembrane region" description="Helical" evidence="9">
    <location>
        <begin position="259"/>
        <end position="278"/>
    </location>
</feature>
<accession>A0A5M3XX86</accession>
<dbReference type="GO" id="GO:0005886">
    <property type="term" value="C:plasma membrane"/>
    <property type="evidence" value="ECO:0007669"/>
    <property type="project" value="UniProtKB-SubCell"/>
</dbReference>
<dbReference type="PANTHER" id="PTHR11795">
    <property type="entry name" value="BRANCHED-CHAIN AMINO ACID TRANSPORT SYSTEM PERMEASE PROTEIN LIVH"/>
    <property type="match status" value="1"/>
</dbReference>
<evidence type="ECO:0000313" key="10">
    <source>
        <dbReference type="EMBL" id="GES25546.1"/>
    </source>
</evidence>
<keyword evidence="11" id="KW-1185">Reference proteome</keyword>
<dbReference type="InterPro" id="IPR052157">
    <property type="entry name" value="BCAA_transport_permease"/>
</dbReference>
<reference evidence="10 11" key="1">
    <citation type="submission" date="2019-10" db="EMBL/GenBank/DDBJ databases">
        <title>Whole genome shotgun sequence of Acrocarpospora pleiomorpha NBRC 16267.</title>
        <authorList>
            <person name="Ichikawa N."/>
            <person name="Kimura A."/>
            <person name="Kitahashi Y."/>
            <person name="Komaki H."/>
            <person name="Oguchi A."/>
        </authorList>
    </citation>
    <scope>NUCLEOTIDE SEQUENCE [LARGE SCALE GENOMIC DNA]</scope>
    <source>
        <strain evidence="10 11">NBRC 16267</strain>
    </source>
</reference>
<evidence type="ECO:0000256" key="5">
    <source>
        <dbReference type="ARBA" id="ARBA00022970"/>
    </source>
</evidence>
<sequence length="288" mass="28899">MTDFLNAVWSGSGFGSLYGLVALGLVVIFKSTGILNFSGGALMAVGGVVAAGLGAQGFWVAAGIAVVAVAGVGAVANLTVMRPLLGRGLFPGVMVTIGLASVIEGTSGILFGRQPRFLPDPIGVATFDLPFGTSMSSTLAVALGLSAGATVLLAIAFKRTSVGLQLRAAAVRPEVASMFGANPGRIFTYAWAVAGGLAALAGALLASLTVADISIATFALRAFAAMIVGGVDSLGGAFLGGILVGVTEMLAGTYLGDDFRLPSTMVVLMVFLMVRPQGLFGTPEVVRP</sequence>
<feature type="transmembrane region" description="Helical" evidence="9">
    <location>
        <begin position="222"/>
        <end position="247"/>
    </location>
</feature>
<comment type="similarity">
    <text evidence="8">Belongs to the binding-protein-dependent transport system permease family. LivHM subfamily.</text>
</comment>
<keyword evidence="6 9" id="KW-1133">Transmembrane helix</keyword>
<keyword evidence="5" id="KW-0029">Amino-acid transport</keyword>
<evidence type="ECO:0000256" key="6">
    <source>
        <dbReference type="ARBA" id="ARBA00022989"/>
    </source>
</evidence>
<name>A0A5M3XX86_9ACTN</name>
<keyword evidence="7 9" id="KW-0472">Membrane</keyword>
<dbReference type="EMBL" id="BLAF01000069">
    <property type="protein sequence ID" value="GES25546.1"/>
    <property type="molecule type" value="Genomic_DNA"/>
</dbReference>
<dbReference type="PANTHER" id="PTHR11795:SF445">
    <property type="entry name" value="AMINO ACID ABC TRANSPORTER PERMEASE PROTEIN"/>
    <property type="match status" value="1"/>
</dbReference>
<keyword evidence="2" id="KW-0813">Transport</keyword>
<evidence type="ECO:0000256" key="8">
    <source>
        <dbReference type="ARBA" id="ARBA00037998"/>
    </source>
</evidence>
<organism evidence="10 11">
    <name type="scientific">Acrocarpospora pleiomorpha</name>
    <dbReference type="NCBI Taxonomy" id="90975"/>
    <lineage>
        <taxon>Bacteria</taxon>
        <taxon>Bacillati</taxon>
        <taxon>Actinomycetota</taxon>
        <taxon>Actinomycetes</taxon>
        <taxon>Streptosporangiales</taxon>
        <taxon>Streptosporangiaceae</taxon>
        <taxon>Acrocarpospora</taxon>
    </lineage>
</organism>
<evidence type="ECO:0000256" key="9">
    <source>
        <dbReference type="SAM" id="Phobius"/>
    </source>
</evidence>
<feature type="transmembrane region" description="Helical" evidence="9">
    <location>
        <begin position="131"/>
        <end position="157"/>
    </location>
</feature>
<evidence type="ECO:0000256" key="3">
    <source>
        <dbReference type="ARBA" id="ARBA00022475"/>
    </source>
</evidence>
<dbReference type="Proteomes" id="UP000377595">
    <property type="component" value="Unassembled WGS sequence"/>
</dbReference>
<feature type="transmembrane region" description="Helical" evidence="9">
    <location>
        <begin position="34"/>
        <end position="53"/>
    </location>
</feature>
<dbReference type="InterPro" id="IPR001851">
    <property type="entry name" value="ABC_transp_permease"/>
</dbReference>
<gene>
    <name evidence="10" type="primary">livH_3</name>
    <name evidence="10" type="ORF">Aple_084450</name>
</gene>
<dbReference type="CDD" id="cd06582">
    <property type="entry name" value="TM_PBP1_LivH_like"/>
    <property type="match status" value="1"/>
</dbReference>
<evidence type="ECO:0000256" key="4">
    <source>
        <dbReference type="ARBA" id="ARBA00022692"/>
    </source>
</evidence>
<dbReference type="OrthoDB" id="9807115at2"/>
<evidence type="ECO:0000256" key="2">
    <source>
        <dbReference type="ARBA" id="ARBA00022448"/>
    </source>
</evidence>
<protein>
    <submittedName>
        <fullName evidence="10">Branched-chain amino acid ABC transporter permease</fullName>
    </submittedName>
</protein>
<dbReference type="RefSeq" id="WP_155350301.1">
    <property type="nucleotide sequence ID" value="NZ_BAAAHM010000052.1"/>
</dbReference>
<feature type="transmembrane region" description="Helical" evidence="9">
    <location>
        <begin position="59"/>
        <end position="80"/>
    </location>
</feature>
<feature type="transmembrane region" description="Helical" evidence="9">
    <location>
        <begin position="186"/>
        <end position="210"/>
    </location>
</feature>
<comment type="caution">
    <text evidence="10">The sequence shown here is derived from an EMBL/GenBank/DDBJ whole genome shotgun (WGS) entry which is preliminary data.</text>
</comment>
<feature type="transmembrane region" description="Helical" evidence="9">
    <location>
        <begin position="92"/>
        <end position="111"/>
    </location>
</feature>
<dbReference type="GO" id="GO:0022857">
    <property type="term" value="F:transmembrane transporter activity"/>
    <property type="evidence" value="ECO:0007669"/>
    <property type="project" value="InterPro"/>
</dbReference>
<keyword evidence="3" id="KW-1003">Cell membrane</keyword>
<comment type="subcellular location">
    <subcellularLocation>
        <location evidence="1">Cell membrane</location>
        <topology evidence="1">Multi-pass membrane protein</topology>
    </subcellularLocation>
</comment>
<dbReference type="GO" id="GO:0006865">
    <property type="term" value="P:amino acid transport"/>
    <property type="evidence" value="ECO:0007669"/>
    <property type="project" value="UniProtKB-KW"/>
</dbReference>
<proteinExistence type="inferred from homology"/>
<dbReference type="Pfam" id="PF02653">
    <property type="entry name" value="BPD_transp_2"/>
    <property type="match status" value="1"/>
</dbReference>
<evidence type="ECO:0000256" key="7">
    <source>
        <dbReference type="ARBA" id="ARBA00023136"/>
    </source>
</evidence>
<feature type="transmembrane region" description="Helical" evidence="9">
    <location>
        <begin position="6"/>
        <end position="27"/>
    </location>
</feature>
<evidence type="ECO:0000313" key="11">
    <source>
        <dbReference type="Proteomes" id="UP000377595"/>
    </source>
</evidence>
<dbReference type="AlphaFoldDB" id="A0A5M3XX86"/>
<keyword evidence="4 9" id="KW-0812">Transmembrane</keyword>
<evidence type="ECO:0000256" key="1">
    <source>
        <dbReference type="ARBA" id="ARBA00004651"/>
    </source>
</evidence>